<proteinExistence type="predicted"/>
<dbReference type="RefSeq" id="WP_304542481.1">
    <property type="nucleotide sequence ID" value="NZ_JARPTC010000012.1"/>
</dbReference>
<comment type="caution">
    <text evidence="2">The sequence shown here is derived from an EMBL/GenBank/DDBJ whole genome shotgun (WGS) entry which is preliminary data.</text>
</comment>
<protein>
    <submittedName>
        <fullName evidence="2">Transposase</fullName>
    </submittedName>
</protein>
<reference evidence="2" key="1">
    <citation type="journal article" date="2023" name="J. Hazard. Mater.">
        <title>Anaerobic biodegradation of pyrene and benzo[a]pyrene by a new sulfate-reducing Desulforamulus aquiferis strain DSA.</title>
        <authorList>
            <person name="Zhang Z."/>
            <person name="Sun J."/>
            <person name="Gong X."/>
            <person name="Wang C."/>
            <person name="Wang H."/>
        </authorList>
    </citation>
    <scope>NUCLEOTIDE SEQUENCE</scope>
    <source>
        <strain evidence="2">DSA</strain>
    </source>
</reference>
<dbReference type="GO" id="GO:0003677">
    <property type="term" value="F:DNA binding"/>
    <property type="evidence" value="ECO:0007669"/>
    <property type="project" value="InterPro"/>
</dbReference>
<dbReference type="EMBL" id="JARPTC010000012">
    <property type="protein sequence ID" value="MDO7787338.1"/>
    <property type="molecule type" value="Genomic_DNA"/>
</dbReference>
<dbReference type="GO" id="GO:0004803">
    <property type="term" value="F:transposase activity"/>
    <property type="evidence" value="ECO:0007669"/>
    <property type="project" value="InterPro"/>
</dbReference>
<gene>
    <name evidence="2" type="ORF">P6N53_08920</name>
</gene>
<dbReference type="InterPro" id="IPR036515">
    <property type="entry name" value="Transposase_17_sf"/>
</dbReference>
<dbReference type="GO" id="GO:0006313">
    <property type="term" value="P:DNA transposition"/>
    <property type="evidence" value="ECO:0007669"/>
    <property type="project" value="InterPro"/>
</dbReference>
<dbReference type="Proteomes" id="UP001172911">
    <property type="component" value="Unassembled WGS sequence"/>
</dbReference>
<dbReference type="Pfam" id="PF01797">
    <property type="entry name" value="Y1_Tnp"/>
    <property type="match status" value="1"/>
</dbReference>
<keyword evidence="3" id="KW-1185">Reference proteome</keyword>
<dbReference type="SMART" id="SM01321">
    <property type="entry name" value="Y1_Tnp"/>
    <property type="match status" value="1"/>
</dbReference>
<dbReference type="PANTHER" id="PTHR34322">
    <property type="entry name" value="TRANSPOSASE, Y1_TNP DOMAIN-CONTAINING"/>
    <property type="match status" value="1"/>
</dbReference>
<dbReference type="SUPFAM" id="SSF143422">
    <property type="entry name" value="Transposase IS200-like"/>
    <property type="match status" value="1"/>
</dbReference>
<reference evidence="2" key="2">
    <citation type="submission" date="2023-03" db="EMBL/GenBank/DDBJ databases">
        <authorList>
            <person name="Zhang Z."/>
        </authorList>
    </citation>
    <scope>NUCLEOTIDE SEQUENCE</scope>
    <source>
        <strain evidence="2">DSA</strain>
    </source>
</reference>
<dbReference type="PANTHER" id="PTHR34322:SF2">
    <property type="entry name" value="TRANSPOSASE IS200-LIKE DOMAIN-CONTAINING PROTEIN"/>
    <property type="match status" value="1"/>
</dbReference>
<evidence type="ECO:0000313" key="2">
    <source>
        <dbReference type="EMBL" id="MDO7787338.1"/>
    </source>
</evidence>
<dbReference type="AlphaFoldDB" id="A0AAW7ZD17"/>
<dbReference type="InterPro" id="IPR002686">
    <property type="entry name" value="Transposase_17"/>
</dbReference>
<accession>A0AAW7ZD17</accession>
<name>A0AAW7ZD17_9FIRM</name>
<feature type="domain" description="Transposase IS200-like" evidence="1">
    <location>
        <begin position="9"/>
        <end position="123"/>
    </location>
</feature>
<dbReference type="Gene3D" id="3.30.70.1290">
    <property type="entry name" value="Transposase IS200-like"/>
    <property type="match status" value="1"/>
</dbReference>
<evidence type="ECO:0000259" key="1">
    <source>
        <dbReference type="SMART" id="SM01321"/>
    </source>
</evidence>
<organism evidence="2 3">
    <name type="scientific">Desulforamulus aquiferis</name>
    <dbReference type="NCBI Taxonomy" id="1397668"/>
    <lineage>
        <taxon>Bacteria</taxon>
        <taxon>Bacillati</taxon>
        <taxon>Bacillota</taxon>
        <taxon>Clostridia</taxon>
        <taxon>Eubacteriales</taxon>
        <taxon>Peptococcaceae</taxon>
        <taxon>Desulforamulus</taxon>
    </lineage>
</organism>
<evidence type="ECO:0000313" key="3">
    <source>
        <dbReference type="Proteomes" id="UP001172911"/>
    </source>
</evidence>
<sequence>MPRAARILNDKQVYHIMLRGNNKESIFKNDADKERLIEVLKQKKELGEYYLYAYSIMDNHIHLVLKEGYDSLSRTMKRVGISYAQYFNKKYKRVGHVFQDRYKSENIDTESYLLAAIRYVHQNPVKAGIGKIDTYPWSSFKDFVNKVDCLVEIDEVLGMFSEDKERGLSAFIAFNYQEQVEKFIDIEEDKELNGDNIQGYVDNYLKEKCISLKELKDGKNKDIRESLINILINKSDLSKRDIAEILRVNRETVRIAGLSTNCYGGCHGDGSGDKA</sequence>